<dbReference type="InterPro" id="IPR005119">
    <property type="entry name" value="LysR_subst-bd"/>
</dbReference>
<organism evidence="6 7">
    <name type="scientific">Azospirillum rugosum</name>
    <dbReference type="NCBI Taxonomy" id="416170"/>
    <lineage>
        <taxon>Bacteria</taxon>
        <taxon>Pseudomonadati</taxon>
        <taxon>Pseudomonadota</taxon>
        <taxon>Alphaproteobacteria</taxon>
        <taxon>Rhodospirillales</taxon>
        <taxon>Azospirillaceae</taxon>
        <taxon>Azospirillum</taxon>
    </lineage>
</organism>
<reference evidence="6 7" key="1">
    <citation type="submission" date="2021-03" db="EMBL/GenBank/DDBJ databases">
        <title>Genomic Encyclopedia of Type Strains, Phase III (KMG-III): the genomes of soil and plant-associated and newly described type strains.</title>
        <authorList>
            <person name="Whitman W."/>
        </authorList>
    </citation>
    <scope>NUCLEOTIDE SEQUENCE [LARGE SCALE GENOMIC DNA]</scope>
    <source>
        <strain evidence="6 7">IMMIB AFH-6</strain>
    </source>
</reference>
<dbReference type="Gene3D" id="3.40.190.10">
    <property type="entry name" value="Periplasmic binding protein-like II"/>
    <property type="match status" value="2"/>
</dbReference>
<dbReference type="PANTHER" id="PTHR30346">
    <property type="entry name" value="TRANSCRIPTIONAL DUAL REGULATOR HCAR-RELATED"/>
    <property type="match status" value="1"/>
</dbReference>
<protein>
    <submittedName>
        <fullName evidence="6">DNA-binding transcriptional LysR family regulator</fullName>
    </submittedName>
</protein>
<dbReference type="RefSeq" id="WP_209772509.1">
    <property type="nucleotide sequence ID" value="NZ_JAGINP010000036.1"/>
</dbReference>
<name>A0ABS4SWD2_9PROT</name>
<dbReference type="PRINTS" id="PR00039">
    <property type="entry name" value="HTHLYSR"/>
</dbReference>
<comment type="similarity">
    <text evidence="1">Belongs to the LysR transcriptional regulatory family.</text>
</comment>
<evidence type="ECO:0000256" key="2">
    <source>
        <dbReference type="ARBA" id="ARBA00023015"/>
    </source>
</evidence>
<dbReference type="EMBL" id="JAGINP010000036">
    <property type="protein sequence ID" value="MBP2296848.1"/>
    <property type="molecule type" value="Genomic_DNA"/>
</dbReference>
<dbReference type="Gene3D" id="1.10.10.10">
    <property type="entry name" value="Winged helix-like DNA-binding domain superfamily/Winged helix DNA-binding domain"/>
    <property type="match status" value="1"/>
</dbReference>
<dbReference type="InterPro" id="IPR000847">
    <property type="entry name" value="LysR_HTH_N"/>
</dbReference>
<gene>
    <name evidence="6" type="ORF">J2851_006666</name>
</gene>
<evidence type="ECO:0000259" key="5">
    <source>
        <dbReference type="PROSITE" id="PS50931"/>
    </source>
</evidence>
<evidence type="ECO:0000256" key="1">
    <source>
        <dbReference type="ARBA" id="ARBA00009437"/>
    </source>
</evidence>
<keyword evidence="2" id="KW-0805">Transcription regulation</keyword>
<dbReference type="InterPro" id="IPR036390">
    <property type="entry name" value="WH_DNA-bd_sf"/>
</dbReference>
<dbReference type="PANTHER" id="PTHR30346:SF17">
    <property type="entry name" value="LYSR FAMILY TRANSCRIPTIONAL REGULATOR"/>
    <property type="match status" value="1"/>
</dbReference>
<dbReference type="GO" id="GO:0003677">
    <property type="term" value="F:DNA binding"/>
    <property type="evidence" value="ECO:0007669"/>
    <property type="project" value="UniProtKB-KW"/>
</dbReference>
<sequence length="299" mass="32187">MELRHLRHLTVLAETGSFHKAARQLGLRQPALSQSIRSLESYIGVDLVSRSSSGSHLTRAGSAFLNEAQRILAALDSAVVTARASSIEDSAPFRLGVSADIATGQTMNILQAFLRKTDCRIAVCDDSPSHLLSMLDDGRLDLSLIPSSTNRSSVAIEKLWIEEIHVALAANHRLAQKVAVDICSLSDELIVIGPRDRDSIADLFFNACRISGINLSRVAALLHQEVRLALVGAGIGVTVQAASNQCFFAVTRIVTRPTVPPLSIEIAAAWPRSGMSSLAQQFIEIAHLSKSDHESIISP</sequence>
<evidence type="ECO:0000313" key="7">
    <source>
        <dbReference type="Proteomes" id="UP000781958"/>
    </source>
</evidence>
<keyword evidence="3 6" id="KW-0238">DNA-binding</keyword>
<evidence type="ECO:0000313" key="6">
    <source>
        <dbReference type="EMBL" id="MBP2296848.1"/>
    </source>
</evidence>
<feature type="domain" description="HTH lysR-type" evidence="5">
    <location>
        <begin position="1"/>
        <end position="58"/>
    </location>
</feature>
<dbReference type="InterPro" id="IPR036388">
    <property type="entry name" value="WH-like_DNA-bd_sf"/>
</dbReference>
<dbReference type="Pfam" id="PF00126">
    <property type="entry name" value="HTH_1"/>
    <property type="match status" value="1"/>
</dbReference>
<evidence type="ECO:0000256" key="3">
    <source>
        <dbReference type="ARBA" id="ARBA00023125"/>
    </source>
</evidence>
<dbReference type="CDD" id="cd08414">
    <property type="entry name" value="PBP2_LTTR_aromatics_like"/>
    <property type="match status" value="1"/>
</dbReference>
<dbReference type="SUPFAM" id="SSF46785">
    <property type="entry name" value="Winged helix' DNA-binding domain"/>
    <property type="match status" value="1"/>
</dbReference>
<comment type="caution">
    <text evidence="6">The sequence shown here is derived from an EMBL/GenBank/DDBJ whole genome shotgun (WGS) entry which is preliminary data.</text>
</comment>
<evidence type="ECO:0000256" key="4">
    <source>
        <dbReference type="ARBA" id="ARBA00023163"/>
    </source>
</evidence>
<keyword evidence="7" id="KW-1185">Reference proteome</keyword>
<proteinExistence type="inferred from homology"/>
<dbReference type="SUPFAM" id="SSF53850">
    <property type="entry name" value="Periplasmic binding protein-like II"/>
    <property type="match status" value="1"/>
</dbReference>
<dbReference type="Proteomes" id="UP000781958">
    <property type="component" value="Unassembled WGS sequence"/>
</dbReference>
<keyword evidence="4" id="KW-0804">Transcription</keyword>
<dbReference type="Pfam" id="PF03466">
    <property type="entry name" value="LysR_substrate"/>
    <property type="match status" value="1"/>
</dbReference>
<dbReference type="PROSITE" id="PS50931">
    <property type="entry name" value="HTH_LYSR"/>
    <property type="match status" value="1"/>
</dbReference>
<accession>A0ABS4SWD2</accession>